<dbReference type="OrthoDB" id="980432at2"/>
<dbReference type="AlphaFoldDB" id="E4TUW5"/>
<reference evidence="1 2" key="1">
    <citation type="journal article" date="2011" name="Stand. Genomic Sci.">
        <title>Complete genome sequence of Marivirga tractuosa type strain (H-43).</title>
        <authorList>
            <person name="Pagani I."/>
            <person name="Chertkov O."/>
            <person name="Lapidus A."/>
            <person name="Lucas S."/>
            <person name="Del Rio T.G."/>
            <person name="Tice H."/>
            <person name="Copeland A."/>
            <person name="Cheng J.F."/>
            <person name="Nolan M."/>
            <person name="Saunders E."/>
            <person name="Pitluck S."/>
            <person name="Held B."/>
            <person name="Goodwin L."/>
            <person name="Liolios K."/>
            <person name="Ovchinikova G."/>
            <person name="Ivanova N."/>
            <person name="Mavromatis K."/>
            <person name="Pati A."/>
            <person name="Chen A."/>
            <person name="Palaniappan K."/>
            <person name="Land M."/>
            <person name="Hauser L."/>
            <person name="Jeffries C.D."/>
            <person name="Detter J.C."/>
            <person name="Han C."/>
            <person name="Tapia R."/>
            <person name="Ngatchou-Djao O.D."/>
            <person name="Rohde M."/>
            <person name="Goker M."/>
            <person name="Spring S."/>
            <person name="Sikorski J."/>
            <person name="Woyke T."/>
            <person name="Bristow J."/>
            <person name="Eisen J.A."/>
            <person name="Markowitz V."/>
            <person name="Hugenholtz P."/>
            <person name="Klenk H.P."/>
            <person name="Kyrpides N.C."/>
        </authorList>
    </citation>
    <scope>NUCLEOTIDE SEQUENCE [LARGE SCALE GENOMIC DNA]</scope>
    <source>
        <strain evidence="2">ATCC 23168 / DSM 4126 / NBRC 15989 / NCIMB 1408 / VKM B-1430 / H-43</strain>
    </source>
</reference>
<proteinExistence type="predicted"/>
<dbReference type="EMBL" id="CP002349">
    <property type="protein sequence ID" value="ADR21070.1"/>
    <property type="molecule type" value="Genomic_DNA"/>
</dbReference>
<dbReference type="Gene3D" id="2.160.20.120">
    <property type="match status" value="1"/>
</dbReference>
<dbReference type="Proteomes" id="UP000008720">
    <property type="component" value="Chromosome"/>
</dbReference>
<evidence type="ECO:0000313" key="1">
    <source>
        <dbReference type="EMBL" id="ADR21070.1"/>
    </source>
</evidence>
<protein>
    <submittedName>
        <fullName evidence="1">Uncharacterized protein</fullName>
    </submittedName>
</protein>
<keyword evidence="2" id="KW-1185">Reference proteome</keyword>
<gene>
    <name evidence="1" type="ordered locus">Ftrac_1074</name>
</gene>
<evidence type="ECO:0000313" key="2">
    <source>
        <dbReference type="Proteomes" id="UP000008720"/>
    </source>
</evidence>
<dbReference type="RefSeq" id="WP_013453221.1">
    <property type="nucleotide sequence ID" value="NC_014759.1"/>
</dbReference>
<dbReference type="HOGENOM" id="CLU_1314198_0_0_10"/>
<sequence>MIVAFTEMRLKGDLNRFDGSNSISEKAEITAANYIKLSNLDPRVTIIGSEMPGLEVKSVKGDMLQHLEYEMIGDTLHIISMKMEEKQLVNLTIHVPKSTFRGLSSSHCGVIISNLQQASLDIEQKDGWIRMSDSNKIGQLNLIAQNTAYFNFLKGEIDILNTSIDDSEVSIPQPMKLVKGSMSNNSYLYLDGASEIQFKKDESSRLILN</sequence>
<dbReference type="KEGG" id="mtt:Ftrac_1074"/>
<organism evidence="1 2">
    <name type="scientific">Marivirga tractuosa (strain ATCC 23168 / DSM 4126 / NBRC 15989 / NCIMB 1408 / VKM B-1430 / H-43)</name>
    <name type="common">Microscilla tractuosa</name>
    <name type="synonym">Flexibacter tractuosus</name>
    <dbReference type="NCBI Taxonomy" id="643867"/>
    <lineage>
        <taxon>Bacteria</taxon>
        <taxon>Pseudomonadati</taxon>
        <taxon>Bacteroidota</taxon>
        <taxon>Cytophagia</taxon>
        <taxon>Cytophagales</taxon>
        <taxon>Marivirgaceae</taxon>
        <taxon>Marivirga</taxon>
    </lineage>
</organism>
<name>E4TUW5_MARTH</name>
<dbReference type="STRING" id="643867.Ftrac_1074"/>
<accession>E4TUW5</accession>